<dbReference type="GO" id="GO:0043952">
    <property type="term" value="P:protein transport by the Sec complex"/>
    <property type="evidence" value="ECO:0007669"/>
    <property type="project" value="TreeGrafter"/>
</dbReference>
<dbReference type="GO" id="GO:0017038">
    <property type="term" value="P:protein import"/>
    <property type="evidence" value="ECO:0007669"/>
    <property type="project" value="InterPro"/>
</dbReference>
<name>A0A7U8GQE0_NEPCE</name>
<dbReference type="PRINTS" id="PR00906">
    <property type="entry name" value="SECA"/>
</dbReference>
<evidence type="ECO:0000256" key="1">
    <source>
        <dbReference type="ARBA" id="ARBA00022448"/>
    </source>
</evidence>
<dbReference type="GO" id="GO:0005829">
    <property type="term" value="C:cytosol"/>
    <property type="evidence" value="ECO:0007669"/>
    <property type="project" value="TreeGrafter"/>
</dbReference>
<dbReference type="InterPro" id="IPR001650">
    <property type="entry name" value="Helicase_C-like"/>
</dbReference>
<dbReference type="Pfam" id="PF21090">
    <property type="entry name" value="P-loop_SecA"/>
    <property type="match status" value="1"/>
</dbReference>
<evidence type="ECO:0000256" key="9">
    <source>
        <dbReference type="ARBA" id="ARBA00023010"/>
    </source>
</evidence>
<gene>
    <name evidence="11" type="primary">secA</name>
    <name evidence="15" type="ORF">MED92_17284</name>
</gene>
<keyword evidence="1 11" id="KW-0813">Transport</keyword>
<evidence type="ECO:0000256" key="6">
    <source>
        <dbReference type="ARBA" id="ARBA00022840"/>
    </source>
</evidence>
<feature type="binding site" evidence="11">
    <location>
        <position position="114"/>
    </location>
    <ligand>
        <name>ATP</name>
        <dbReference type="ChEBI" id="CHEBI:30616"/>
    </ligand>
</feature>
<keyword evidence="15" id="KW-0347">Helicase</keyword>
<evidence type="ECO:0000256" key="7">
    <source>
        <dbReference type="ARBA" id="ARBA00022927"/>
    </source>
</evidence>
<dbReference type="PANTHER" id="PTHR30612">
    <property type="entry name" value="SECA INNER MEMBRANE COMPONENT OF SEC PROTEIN SECRETION SYSTEM"/>
    <property type="match status" value="1"/>
</dbReference>
<evidence type="ECO:0000256" key="4">
    <source>
        <dbReference type="ARBA" id="ARBA00022519"/>
    </source>
</evidence>
<feature type="binding site" evidence="11">
    <location>
        <position position="543"/>
    </location>
    <ligand>
        <name>ATP</name>
        <dbReference type="ChEBI" id="CHEBI:30616"/>
    </ligand>
</feature>
<dbReference type="GO" id="GO:0031522">
    <property type="term" value="C:cell envelope Sec protein transport complex"/>
    <property type="evidence" value="ECO:0007669"/>
    <property type="project" value="TreeGrafter"/>
</dbReference>
<dbReference type="EMBL" id="AAOW01000021">
    <property type="protein sequence ID" value="EAR60222.1"/>
    <property type="molecule type" value="Genomic_DNA"/>
</dbReference>
<dbReference type="OrthoDB" id="9805579at2"/>
<evidence type="ECO:0000313" key="15">
    <source>
        <dbReference type="EMBL" id="EAR60222.1"/>
    </source>
</evidence>
<dbReference type="GO" id="GO:0005524">
    <property type="term" value="F:ATP binding"/>
    <property type="evidence" value="ECO:0007669"/>
    <property type="project" value="UniProtKB-UniRule"/>
</dbReference>
<evidence type="ECO:0000259" key="12">
    <source>
        <dbReference type="PROSITE" id="PS51192"/>
    </source>
</evidence>
<dbReference type="InterPro" id="IPR036670">
    <property type="entry name" value="SecA_X-link_sf"/>
</dbReference>
<dbReference type="InterPro" id="IPR044722">
    <property type="entry name" value="SecA_SF2_C"/>
</dbReference>
<comment type="subunit">
    <text evidence="11">Monomer and homodimer. Part of the essential Sec protein translocation apparatus which comprises SecA, SecYEG and auxiliary proteins SecDF-YajC and YidC.</text>
</comment>
<dbReference type="InterPro" id="IPR011115">
    <property type="entry name" value="SecA_DEAD"/>
</dbReference>
<dbReference type="Gene3D" id="3.40.50.300">
    <property type="entry name" value="P-loop containing nucleotide triphosphate hydrolases"/>
    <property type="match status" value="2"/>
</dbReference>
<dbReference type="AlphaFoldDB" id="A0A7U8GQE0"/>
<dbReference type="Pfam" id="PF01043">
    <property type="entry name" value="SecA_PP_bind"/>
    <property type="match status" value="1"/>
</dbReference>
<evidence type="ECO:0000256" key="5">
    <source>
        <dbReference type="ARBA" id="ARBA00022741"/>
    </source>
</evidence>
<dbReference type="SMART" id="SM00957">
    <property type="entry name" value="SecA_DEAD"/>
    <property type="match status" value="1"/>
</dbReference>
<keyword evidence="6 11" id="KW-0067">ATP-binding</keyword>
<accession>A0A7U8GQE0</accession>
<organism evidence="15 16">
    <name type="scientific">Neptuniibacter caesariensis</name>
    <dbReference type="NCBI Taxonomy" id="207954"/>
    <lineage>
        <taxon>Bacteria</taxon>
        <taxon>Pseudomonadati</taxon>
        <taxon>Pseudomonadota</taxon>
        <taxon>Gammaproteobacteria</taxon>
        <taxon>Oceanospirillales</taxon>
        <taxon>Oceanospirillaceae</taxon>
        <taxon>Neptuniibacter</taxon>
    </lineage>
</organism>
<keyword evidence="16" id="KW-1185">Reference proteome</keyword>
<dbReference type="FunFam" id="3.40.50.300:FF:000429">
    <property type="entry name" value="Preprotein translocase subunit SecA"/>
    <property type="match status" value="1"/>
</dbReference>
<dbReference type="PANTHER" id="PTHR30612:SF0">
    <property type="entry name" value="CHLOROPLAST PROTEIN-TRANSPORTING ATPASE"/>
    <property type="match status" value="1"/>
</dbReference>
<dbReference type="CDD" id="cd18803">
    <property type="entry name" value="SF2_C_secA"/>
    <property type="match status" value="1"/>
</dbReference>
<evidence type="ECO:0000256" key="10">
    <source>
        <dbReference type="ARBA" id="ARBA00023136"/>
    </source>
</evidence>
<keyword evidence="15" id="KW-0378">Hydrolase</keyword>
<reference evidence="15 16" key="1">
    <citation type="submission" date="2006-02" db="EMBL/GenBank/DDBJ databases">
        <authorList>
            <person name="Pinhassi J."/>
            <person name="Pedros-Alio C."/>
            <person name="Ferriera S."/>
            <person name="Johnson J."/>
            <person name="Kravitz S."/>
            <person name="Halpern A."/>
            <person name="Remington K."/>
            <person name="Beeson K."/>
            <person name="Tran B."/>
            <person name="Rogers Y.-H."/>
            <person name="Friedman R."/>
            <person name="Venter J.C."/>
        </authorList>
    </citation>
    <scope>NUCLEOTIDE SEQUENCE [LARGE SCALE GENOMIC DNA]</scope>
    <source>
        <strain evidence="15 16">MED92</strain>
    </source>
</reference>
<feature type="domain" description="Helicase ATP-binding" evidence="12">
    <location>
        <begin position="116"/>
        <end position="294"/>
    </location>
</feature>
<dbReference type="SMART" id="SM00958">
    <property type="entry name" value="SecA_PP_bind"/>
    <property type="match status" value="1"/>
</dbReference>
<dbReference type="PROSITE" id="PS01312">
    <property type="entry name" value="SECA"/>
    <property type="match status" value="1"/>
</dbReference>
<keyword evidence="4" id="KW-0997">Cell inner membrane</keyword>
<keyword evidence="5 11" id="KW-0547">Nucleotide-binding</keyword>
<dbReference type="InterPro" id="IPR014018">
    <property type="entry name" value="SecA_motor_DEAD"/>
</dbReference>
<dbReference type="EC" id="7.4.2.8" evidence="11"/>
<keyword evidence="3 11" id="KW-0963">Cytoplasm</keyword>
<dbReference type="InterPro" id="IPR014001">
    <property type="entry name" value="Helicase_ATP-bd"/>
</dbReference>
<dbReference type="PROSITE" id="PS51194">
    <property type="entry name" value="HELICASE_CTER"/>
    <property type="match status" value="1"/>
</dbReference>
<dbReference type="InterPro" id="IPR027417">
    <property type="entry name" value="P-loop_NTPase"/>
</dbReference>
<dbReference type="Pfam" id="PF07517">
    <property type="entry name" value="SecA_DEAD"/>
    <property type="match status" value="1"/>
</dbReference>
<dbReference type="SUPFAM" id="SSF52540">
    <property type="entry name" value="P-loop containing nucleoside triphosphate hydrolases"/>
    <property type="match status" value="2"/>
</dbReference>
<dbReference type="InterPro" id="IPR000185">
    <property type="entry name" value="SecA"/>
</dbReference>
<protein>
    <recommendedName>
        <fullName evidence="11">Protein translocase subunit SecA</fullName>
        <ecNumber evidence="11">7.4.2.8</ecNumber>
    </recommendedName>
</protein>
<dbReference type="GO" id="GO:0065002">
    <property type="term" value="P:intracellular protein transmembrane transport"/>
    <property type="evidence" value="ECO:0007669"/>
    <property type="project" value="UniProtKB-UniRule"/>
</dbReference>
<evidence type="ECO:0000256" key="3">
    <source>
        <dbReference type="ARBA" id="ARBA00022490"/>
    </source>
</evidence>
<evidence type="ECO:0000259" key="13">
    <source>
        <dbReference type="PROSITE" id="PS51194"/>
    </source>
</evidence>
<dbReference type="GO" id="GO:0006605">
    <property type="term" value="P:protein targeting"/>
    <property type="evidence" value="ECO:0007669"/>
    <property type="project" value="UniProtKB-UniRule"/>
</dbReference>
<dbReference type="InterPro" id="IPR020937">
    <property type="entry name" value="SecA_CS"/>
</dbReference>
<evidence type="ECO:0000256" key="11">
    <source>
        <dbReference type="HAMAP-Rule" id="MF_01382"/>
    </source>
</evidence>
<comment type="catalytic activity">
    <reaction evidence="11">
        <text>ATP + H2O + cellular proteinSide 1 = ADP + phosphate + cellular proteinSide 2.</text>
        <dbReference type="EC" id="7.4.2.8"/>
    </reaction>
</comment>
<keyword evidence="7 11" id="KW-0653">Protein transport</keyword>
<evidence type="ECO:0000256" key="2">
    <source>
        <dbReference type="ARBA" id="ARBA00022475"/>
    </source>
</evidence>
<dbReference type="GO" id="GO:0005886">
    <property type="term" value="C:plasma membrane"/>
    <property type="evidence" value="ECO:0007669"/>
    <property type="project" value="UniProtKB-SubCell"/>
</dbReference>
<dbReference type="CDD" id="cd17928">
    <property type="entry name" value="DEXDc_SecA"/>
    <property type="match status" value="1"/>
</dbReference>
<dbReference type="PROSITE" id="PS51196">
    <property type="entry name" value="SECA_MOTOR_DEAD"/>
    <property type="match status" value="1"/>
</dbReference>
<dbReference type="Proteomes" id="UP000002171">
    <property type="component" value="Unassembled WGS sequence"/>
</dbReference>
<keyword evidence="9 11" id="KW-0811">Translocation</keyword>
<dbReference type="Gene3D" id="3.90.1440.10">
    <property type="entry name" value="SecA, preprotein cross-linking domain"/>
    <property type="match status" value="1"/>
</dbReference>
<dbReference type="GO" id="GO:0008564">
    <property type="term" value="F:protein-exporting ATPase activity"/>
    <property type="evidence" value="ECO:0007669"/>
    <property type="project" value="UniProtKB-EC"/>
</dbReference>
<keyword evidence="2 11" id="KW-1003">Cell membrane</keyword>
<keyword evidence="8 11" id="KW-1278">Translocase</keyword>
<evidence type="ECO:0000256" key="8">
    <source>
        <dbReference type="ARBA" id="ARBA00022967"/>
    </source>
</evidence>
<dbReference type="GO" id="GO:0004386">
    <property type="term" value="F:helicase activity"/>
    <property type="evidence" value="ECO:0007669"/>
    <property type="project" value="UniProtKB-KW"/>
</dbReference>
<proteinExistence type="inferred from homology"/>
<comment type="subcellular location">
    <subcellularLocation>
        <location evidence="11">Cell membrane</location>
        <topology evidence="11">Peripheral membrane protein</topology>
        <orientation evidence="11">Cytoplasmic side</orientation>
    </subcellularLocation>
    <subcellularLocation>
        <location evidence="11">Cytoplasm</location>
    </subcellularLocation>
    <text evidence="11">Distribution is 50-50.</text>
</comment>
<comment type="function">
    <text evidence="11">Part of the Sec protein translocase complex. Interacts with the SecYEG preprotein conducting channel. Has a central role in coupling the hydrolysis of ATP to the transfer of proteins into and across the cell membrane, serving both as a receptor for the preprotein-SecB complex and as an ATP-driven molecular motor driving the stepwise translocation of polypeptide chains across the membrane.</text>
</comment>
<comment type="caution">
    <text evidence="15">The sequence shown here is derived from an EMBL/GenBank/DDBJ whole genome shotgun (WGS) entry which is preliminary data.</text>
</comment>
<sequence length="662" mass="75476">MYKRPQRLPQSVLERPQLNLHKQGRMERWSHRLAAFLSRPFRSSLSSYKRFLRPIHRESIRLESLTEAEIDSYIAELRSELFKQGITNRLLVRSFALVREVAGRTLGMKHFDSQLLGGLAMFHGNIAEMHTGEGKTLTATLSAATAAFAGVPVHVVTVNDYLTARDAEEMAPVYERLGLSVGVIVHGLSPQERREIYAKDVVYCTNKELVFDYLKDSIVLEDKQHKLHLHAERLKGNQQILEGLMLRGLHFAIVDEADSVLLDEARTPLIISGPEIEQEEQREVYQQAMDIAQELEAETHYLVNQRERRIEYTEDGEARVLQLTDGLGPFWVGRVRCLELVFQALTALHLFIRDKHYLIKDDKVMIVDEHTGRVMEDRTWERGLHQLIEIKERCELSNPRETLARISFQNFFRFYHHLGGMTGTAKEVMPELWQVYGLPVVNIPTNKPSRRKKLGVSISPTEHEKWQKVAEGVRHLHSQGRPVLVGTHSVAASEHLSERLLKLGIEHQLLNAKQDQSEADIVARAGEPGCVTIATNMAGRGTDIKLSVDVEASGGLHVILTELHEASRIDRQLEGRCARQGDQGSFEVILSLEDTILSEAFSDLLKRFFAWPVPSALRTRLLSILMRRAQKQLEADHARMRAELLKQDERQREILSFTSSKI</sequence>
<keyword evidence="10 11" id="KW-0472">Membrane</keyword>
<dbReference type="HAMAP" id="MF_01382">
    <property type="entry name" value="SecA"/>
    <property type="match status" value="1"/>
</dbReference>
<dbReference type="RefSeq" id="WP_007021121.1">
    <property type="nucleotide sequence ID" value="NZ_CH724125.1"/>
</dbReference>
<evidence type="ECO:0000313" key="16">
    <source>
        <dbReference type="Proteomes" id="UP000002171"/>
    </source>
</evidence>
<dbReference type="SUPFAM" id="SSF81767">
    <property type="entry name" value="Pre-protein crosslinking domain of SecA"/>
    <property type="match status" value="1"/>
</dbReference>
<comment type="similarity">
    <text evidence="11">Belongs to the SecA family.</text>
</comment>
<dbReference type="PROSITE" id="PS51192">
    <property type="entry name" value="HELICASE_ATP_BIND_1"/>
    <property type="match status" value="1"/>
</dbReference>
<feature type="binding site" evidence="11">
    <location>
        <begin position="132"/>
        <end position="136"/>
    </location>
    <ligand>
        <name>ATP</name>
        <dbReference type="ChEBI" id="CHEBI:30616"/>
    </ligand>
</feature>
<feature type="domain" description="Helicase C-terminal" evidence="13">
    <location>
        <begin position="468"/>
        <end position="621"/>
    </location>
</feature>
<dbReference type="InterPro" id="IPR011130">
    <property type="entry name" value="SecA_preprotein_X-link_dom"/>
</dbReference>
<feature type="domain" description="SecA family profile" evidence="14">
    <location>
        <begin position="30"/>
        <end position="617"/>
    </location>
</feature>
<evidence type="ECO:0000259" key="14">
    <source>
        <dbReference type="PROSITE" id="PS51196"/>
    </source>
</evidence>